<feature type="transmembrane region" description="Helical" evidence="1">
    <location>
        <begin position="248"/>
        <end position="266"/>
    </location>
</feature>
<reference evidence="3 4" key="1">
    <citation type="journal article" date="2016" name="Nat. Commun.">
        <title>Thousands of microbial genomes shed light on interconnected biogeochemical processes in an aquifer system.</title>
        <authorList>
            <person name="Anantharaman K."/>
            <person name="Brown C.T."/>
            <person name="Hug L.A."/>
            <person name="Sharon I."/>
            <person name="Castelle C.J."/>
            <person name="Probst A.J."/>
            <person name="Thomas B.C."/>
            <person name="Singh A."/>
            <person name="Wilkins M.J."/>
            <person name="Karaoz U."/>
            <person name="Brodie E.L."/>
            <person name="Williams K.H."/>
            <person name="Hubbard S.S."/>
            <person name="Banfield J.F."/>
        </authorList>
    </citation>
    <scope>NUCLEOTIDE SEQUENCE [LARGE SCALE GENOMIC DNA]</scope>
</reference>
<evidence type="ECO:0000313" key="4">
    <source>
        <dbReference type="Proteomes" id="UP000177480"/>
    </source>
</evidence>
<dbReference type="Pfam" id="PF09925">
    <property type="entry name" value="DUF2157"/>
    <property type="match status" value="1"/>
</dbReference>
<name>A0A1G2G0T5_9BACT</name>
<protein>
    <recommendedName>
        <fullName evidence="2">DUF2157 domain-containing protein</fullName>
    </recommendedName>
</protein>
<feature type="transmembrane region" description="Helical" evidence="1">
    <location>
        <begin position="140"/>
        <end position="158"/>
    </location>
</feature>
<feature type="transmembrane region" description="Helical" evidence="1">
    <location>
        <begin position="222"/>
        <end position="242"/>
    </location>
</feature>
<feature type="transmembrane region" description="Helical" evidence="1">
    <location>
        <begin position="298"/>
        <end position="319"/>
    </location>
</feature>
<feature type="transmembrane region" description="Helical" evidence="1">
    <location>
        <begin position="54"/>
        <end position="75"/>
    </location>
</feature>
<feature type="transmembrane region" description="Helical" evidence="1">
    <location>
        <begin position="81"/>
        <end position="103"/>
    </location>
</feature>
<dbReference type="AlphaFoldDB" id="A0A1G2G0T5"/>
<evidence type="ECO:0000313" key="3">
    <source>
        <dbReference type="EMBL" id="OGZ43431.1"/>
    </source>
</evidence>
<gene>
    <name evidence="3" type="ORF">A2719_05520</name>
</gene>
<keyword evidence="1" id="KW-1133">Transmembrane helix</keyword>
<dbReference type="Proteomes" id="UP000177480">
    <property type="component" value="Unassembled WGS sequence"/>
</dbReference>
<keyword evidence="1" id="KW-0472">Membrane</keyword>
<feature type="transmembrane region" description="Helical" evidence="1">
    <location>
        <begin position="110"/>
        <end position="128"/>
    </location>
</feature>
<feature type="transmembrane region" description="Helical" evidence="1">
    <location>
        <begin position="273"/>
        <end position="292"/>
    </location>
</feature>
<keyword evidence="1" id="KW-0812">Transmembrane</keyword>
<accession>A0A1G2G0T5</accession>
<organism evidence="3 4">
    <name type="scientific">Candidatus Ryanbacteria bacterium RIFCSPHIGHO2_01_FULL_45_22</name>
    <dbReference type="NCBI Taxonomy" id="1802114"/>
    <lineage>
        <taxon>Bacteria</taxon>
        <taxon>Candidatus Ryaniibacteriota</taxon>
    </lineage>
</organism>
<sequence length="331" mass="36637">MNTDELLQELSRKVTTGEIRKEEIMRRIGISPDVRQEHEHNEASERAHLSLTKILYVLGASIAILGIIFFVAQIWNDIGSWGRILVTLGLGFFIAGSGSSLLVSRPESHLGQVFHVIAGFLVPGGALVALNELGTPTDSLWPVTITIGMVFLFYLMLMVSHKKEVLTFFALVNGTAFLYLLVESILEGPFYQHDDIYAYLSMVVGLSYLLFAYAFRGGWNKNLVSVLNFFGTVGFLGAAFSRVFESDLWELLFFLLAIGGMVLAVYIKSRGMLVVSTFFLIGHFIYITNEYFADSIGWPISLVVLGFVIIGLGYTSITINKKYIGSGVMPA</sequence>
<feature type="transmembrane region" description="Helical" evidence="1">
    <location>
        <begin position="196"/>
        <end position="215"/>
    </location>
</feature>
<feature type="transmembrane region" description="Helical" evidence="1">
    <location>
        <begin position="165"/>
        <end position="184"/>
    </location>
</feature>
<comment type="caution">
    <text evidence="3">The sequence shown here is derived from an EMBL/GenBank/DDBJ whole genome shotgun (WGS) entry which is preliminary data.</text>
</comment>
<proteinExistence type="predicted"/>
<feature type="domain" description="DUF2157" evidence="2">
    <location>
        <begin position="38"/>
        <end position="123"/>
    </location>
</feature>
<dbReference type="InterPro" id="IPR018677">
    <property type="entry name" value="DUF2157"/>
</dbReference>
<evidence type="ECO:0000256" key="1">
    <source>
        <dbReference type="SAM" id="Phobius"/>
    </source>
</evidence>
<dbReference type="STRING" id="1802114.A2719_05520"/>
<dbReference type="EMBL" id="MHNK01000015">
    <property type="protein sequence ID" value="OGZ43431.1"/>
    <property type="molecule type" value="Genomic_DNA"/>
</dbReference>
<evidence type="ECO:0000259" key="2">
    <source>
        <dbReference type="Pfam" id="PF09925"/>
    </source>
</evidence>